<dbReference type="InParanoid" id="A0A0C3F004"/>
<sequence>MDMYPSHRTLPTEAEEVARQSLHVFMMECLRLRSGSRAPFSLGECRELLDYLDKPSTPITPSVDGTAAPFSSMFVESTARTHLISWILLHAAYHNKATEYGMKTYSEYLTRSLHVRAHSHSMWFMVLSFLCFGVSFIHRRHINVAQQNSELRGDQKTWPVYIESLVREWSTFNLAATVLLSSVFAFICHELRFYLSSRASVSFLAVTGIDNATRIATLLSVVMTLGSIMIGIYALWRHQGGVEYNMSLVKTSFQGDVLAVILSIPFVLLAWGVITFLLAIVLYSFLGFQTTPSGNIVLISRETSILTLVFSLIVVCLLVLSMSFFRVFRLTN</sequence>
<protein>
    <submittedName>
        <fullName evidence="2">Uncharacterized protein</fullName>
    </submittedName>
</protein>
<keyword evidence="1" id="KW-1133">Transmembrane helix</keyword>
<evidence type="ECO:0000313" key="3">
    <source>
        <dbReference type="Proteomes" id="UP000054166"/>
    </source>
</evidence>
<reference evidence="2 3" key="1">
    <citation type="submission" date="2014-04" db="EMBL/GenBank/DDBJ databases">
        <authorList>
            <consortium name="DOE Joint Genome Institute"/>
            <person name="Kuo A."/>
            <person name="Tarkka M."/>
            <person name="Buscot F."/>
            <person name="Kohler A."/>
            <person name="Nagy L.G."/>
            <person name="Floudas D."/>
            <person name="Copeland A."/>
            <person name="Barry K.W."/>
            <person name="Cichocki N."/>
            <person name="Veneault-Fourrey C."/>
            <person name="LaButti K."/>
            <person name="Lindquist E.A."/>
            <person name="Lipzen A."/>
            <person name="Lundell T."/>
            <person name="Morin E."/>
            <person name="Murat C."/>
            <person name="Sun H."/>
            <person name="Tunlid A."/>
            <person name="Henrissat B."/>
            <person name="Grigoriev I.V."/>
            <person name="Hibbett D.S."/>
            <person name="Martin F."/>
            <person name="Nordberg H.P."/>
            <person name="Cantor M.N."/>
            <person name="Hua S.X."/>
        </authorList>
    </citation>
    <scope>NUCLEOTIDE SEQUENCE [LARGE SCALE GENOMIC DNA]</scope>
    <source>
        <strain evidence="2 3">F 1598</strain>
    </source>
</reference>
<feature type="transmembrane region" description="Helical" evidence="1">
    <location>
        <begin position="257"/>
        <end position="285"/>
    </location>
</feature>
<feature type="transmembrane region" description="Helical" evidence="1">
    <location>
        <begin position="120"/>
        <end position="137"/>
    </location>
</feature>
<reference evidence="3" key="2">
    <citation type="submission" date="2015-01" db="EMBL/GenBank/DDBJ databases">
        <title>Evolutionary Origins and Diversification of the Mycorrhizal Mutualists.</title>
        <authorList>
            <consortium name="DOE Joint Genome Institute"/>
            <consortium name="Mycorrhizal Genomics Consortium"/>
            <person name="Kohler A."/>
            <person name="Kuo A."/>
            <person name="Nagy L.G."/>
            <person name="Floudas D."/>
            <person name="Copeland A."/>
            <person name="Barry K.W."/>
            <person name="Cichocki N."/>
            <person name="Veneault-Fourrey C."/>
            <person name="LaButti K."/>
            <person name="Lindquist E.A."/>
            <person name="Lipzen A."/>
            <person name="Lundell T."/>
            <person name="Morin E."/>
            <person name="Murat C."/>
            <person name="Riley R."/>
            <person name="Ohm R."/>
            <person name="Sun H."/>
            <person name="Tunlid A."/>
            <person name="Henrissat B."/>
            <person name="Grigoriev I.V."/>
            <person name="Hibbett D.S."/>
            <person name="Martin F."/>
        </authorList>
    </citation>
    <scope>NUCLEOTIDE SEQUENCE [LARGE SCALE GENOMIC DNA]</scope>
    <source>
        <strain evidence="3">F 1598</strain>
    </source>
</reference>
<dbReference type="AlphaFoldDB" id="A0A0C3F004"/>
<feature type="transmembrane region" description="Helical" evidence="1">
    <location>
        <begin position="305"/>
        <end position="328"/>
    </location>
</feature>
<keyword evidence="3" id="KW-1185">Reference proteome</keyword>
<dbReference type="OrthoDB" id="3208379at2759"/>
<feature type="transmembrane region" description="Helical" evidence="1">
    <location>
        <begin position="172"/>
        <end position="195"/>
    </location>
</feature>
<gene>
    <name evidence="2" type="ORF">PILCRDRAFT_829091</name>
</gene>
<dbReference type="EMBL" id="KN833080">
    <property type="protein sequence ID" value="KIM73504.1"/>
    <property type="molecule type" value="Genomic_DNA"/>
</dbReference>
<evidence type="ECO:0000256" key="1">
    <source>
        <dbReference type="SAM" id="Phobius"/>
    </source>
</evidence>
<accession>A0A0C3F004</accession>
<dbReference type="Proteomes" id="UP000054166">
    <property type="component" value="Unassembled WGS sequence"/>
</dbReference>
<feature type="transmembrane region" description="Helical" evidence="1">
    <location>
        <begin position="215"/>
        <end position="236"/>
    </location>
</feature>
<keyword evidence="1" id="KW-0472">Membrane</keyword>
<organism evidence="2 3">
    <name type="scientific">Piloderma croceum (strain F 1598)</name>
    <dbReference type="NCBI Taxonomy" id="765440"/>
    <lineage>
        <taxon>Eukaryota</taxon>
        <taxon>Fungi</taxon>
        <taxon>Dikarya</taxon>
        <taxon>Basidiomycota</taxon>
        <taxon>Agaricomycotina</taxon>
        <taxon>Agaricomycetes</taxon>
        <taxon>Agaricomycetidae</taxon>
        <taxon>Atheliales</taxon>
        <taxon>Atheliaceae</taxon>
        <taxon>Piloderma</taxon>
    </lineage>
</organism>
<proteinExistence type="predicted"/>
<name>A0A0C3F004_PILCF</name>
<dbReference type="HOGENOM" id="CLU_030728_0_0_1"/>
<evidence type="ECO:0000313" key="2">
    <source>
        <dbReference type="EMBL" id="KIM73504.1"/>
    </source>
</evidence>
<keyword evidence="1" id="KW-0812">Transmembrane</keyword>